<organism evidence="2 3">
    <name type="scientific">Plectosphaerella plurivora</name>
    <dbReference type="NCBI Taxonomy" id="936078"/>
    <lineage>
        <taxon>Eukaryota</taxon>
        <taxon>Fungi</taxon>
        <taxon>Dikarya</taxon>
        <taxon>Ascomycota</taxon>
        <taxon>Pezizomycotina</taxon>
        <taxon>Sordariomycetes</taxon>
        <taxon>Hypocreomycetidae</taxon>
        <taxon>Glomerellales</taxon>
        <taxon>Plectosphaerellaceae</taxon>
        <taxon>Plectosphaerella</taxon>
    </lineage>
</organism>
<name>A0A9P9AIB1_9PEZI</name>
<accession>A0A9P9AIB1</accession>
<dbReference type="AlphaFoldDB" id="A0A9P9AIB1"/>
<dbReference type="EMBL" id="JAGSXJ010000001">
    <property type="protein sequence ID" value="KAH6697219.1"/>
    <property type="molecule type" value="Genomic_DNA"/>
</dbReference>
<dbReference type="OrthoDB" id="10383324at2759"/>
<keyword evidence="1" id="KW-0732">Signal</keyword>
<evidence type="ECO:0000256" key="1">
    <source>
        <dbReference type="SAM" id="SignalP"/>
    </source>
</evidence>
<keyword evidence="3" id="KW-1185">Reference proteome</keyword>
<gene>
    <name evidence="2" type="ORF">F5X68DRAFT_257455</name>
</gene>
<feature type="chain" id="PRO_5040252123" evidence="1">
    <location>
        <begin position="22"/>
        <end position="83"/>
    </location>
</feature>
<evidence type="ECO:0000313" key="3">
    <source>
        <dbReference type="Proteomes" id="UP000770015"/>
    </source>
</evidence>
<feature type="signal peptide" evidence="1">
    <location>
        <begin position="1"/>
        <end position="21"/>
    </location>
</feature>
<reference evidence="2" key="1">
    <citation type="journal article" date="2021" name="Nat. Commun.">
        <title>Genetic determinants of endophytism in the Arabidopsis root mycobiome.</title>
        <authorList>
            <person name="Mesny F."/>
            <person name="Miyauchi S."/>
            <person name="Thiergart T."/>
            <person name="Pickel B."/>
            <person name="Atanasova L."/>
            <person name="Karlsson M."/>
            <person name="Huettel B."/>
            <person name="Barry K.W."/>
            <person name="Haridas S."/>
            <person name="Chen C."/>
            <person name="Bauer D."/>
            <person name="Andreopoulos W."/>
            <person name="Pangilinan J."/>
            <person name="LaButti K."/>
            <person name="Riley R."/>
            <person name="Lipzen A."/>
            <person name="Clum A."/>
            <person name="Drula E."/>
            <person name="Henrissat B."/>
            <person name="Kohler A."/>
            <person name="Grigoriev I.V."/>
            <person name="Martin F.M."/>
            <person name="Hacquard S."/>
        </authorList>
    </citation>
    <scope>NUCLEOTIDE SEQUENCE</scope>
    <source>
        <strain evidence="2">MPI-SDFR-AT-0117</strain>
    </source>
</reference>
<evidence type="ECO:0000313" key="2">
    <source>
        <dbReference type="EMBL" id="KAH6697219.1"/>
    </source>
</evidence>
<dbReference type="Proteomes" id="UP000770015">
    <property type="component" value="Unassembled WGS sequence"/>
</dbReference>
<protein>
    <submittedName>
        <fullName evidence="2">Uncharacterized protein</fullName>
    </submittedName>
</protein>
<sequence length="83" mass="8762">MKFTALTAVASSLLSLGSVMAQPVANPSDLETSPAHILKRCEGPCAIWCDGMAFGPDERTVRNACRACRIVNWINGHNGGCDG</sequence>
<comment type="caution">
    <text evidence="2">The sequence shown here is derived from an EMBL/GenBank/DDBJ whole genome shotgun (WGS) entry which is preliminary data.</text>
</comment>
<proteinExistence type="predicted"/>